<proteinExistence type="predicted"/>
<evidence type="ECO:0000313" key="1">
    <source>
        <dbReference type="EMBL" id="WZB86682.1"/>
    </source>
</evidence>
<protein>
    <submittedName>
        <fullName evidence="1">Uncharacterized protein</fullName>
    </submittedName>
</protein>
<reference evidence="1 2" key="1">
    <citation type="submission" date="2024-04" db="EMBL/GenBank/DDBJ databases">
        <title>Okeanomitos corallinicola gen. &amp; sp. nov. (Nostocales, Cyanobacteria), a new toxic marine heterocyst-forming cyanobacterium from a coral reef.</title>
        <authorList>
            <person name="Li H."/>
            <person name="Li R."/>
            <person name="Kang J."/>
            <person name="Hii K.S."/>
            <person name="Mohamed H.F."/>
            <person name="Xu X."/>
            <person name="Luo Z."/>
        </authorList>
    </citation>
    <scope>NUCLEOTIDE SEQUENCE [LARGE SCALE GENOMIC DNA]</scope>
    <source>
        <strain evidence="1 2">TIOX110</strain>
    </source>
</reference>
<gene>
    <name evidence="1" type="ORF">WJM97_14930</name>
</gene>
<accession>A0ABZ2UNG1</accession>
<dbReference type="Proteomes" id="UP001483337">
    <property type="component" value="Chromosome"/>
</dbReference>
<dbReference type="RefSeq" id="WP_353929596.1">
    <property type="nucleotide sequence ID" value="NZ_CP150886.1"/>
</dbReference>
<dbReference type="EMBL" id="CP150886">
    <property type="protein sequence ID" value="WZB86682.1"/>
    <property type="molecule type" value="Genomic_DNA"/>
</dbReference>
<sequence length="74" mass="8831">MLNNQSITEMTLQDLESLIDKIVDEKINQINLSKYNQIERTELVNKIHNLQESLKQKYGVFPDLTELLREDRER</sequence>
<keyword evidence="2" id="KW-1185">Reference proteome</keyword>
<evidence type="ECO:0000313" key="2">
    <source>
        <dbReference type="Proteomes" id="UP001483337"/>
    </source>
</evidence>
<organism evidence="1 2">
    <name type="scientific">Okeanomitos corallinicola TIOX110</name>
    <dbReference type="NCBI Taxonomy" id="3133117"/>
    <lineage>
        <taxon>Bacteria</taxon>
        <taxon>Bacillati</taxon>
        <taxon>Cyanobacteriota</taxon>
        <taxon>Cyanophyceae</taxon>
        <taxon>Nostocales</taxon>
        <taxon>Aphanizomenonaceae</taxon>
        <taxon>Okeanomitos</taxon>
    </lineage>
</organism>
<name>A0ABZ2UNG1_9CYAN</name>